<feature type="transmembrane region" description="Helical" evidence="7">
    <location>
        <begin position="6"/>
        <end position="36"/>
    </location>
</feature>
<dbReference type="EMBL" id="DMAI01000210">
    <property type="protein sequence ID" value="HAE48376.1"/>
    <property type="molecule type" value="Genomic_DNA"/>
</dbReference>
<dbReference type="OrthoDB" id="7824289at2"/>
<feature type="transmembrane region" description="Helical" evidence="7">
    <location>
        <begin position="48"/>
        <end position="72"/>
    </location>
</feature>
<protein>
    <recommendedName>
        <fullName evidence="7">TRAP transporter large permease protein</fullName>
    </recommendedName>
</protein>
<dbReference type="PANTHER" id="PTHR33362:SF2">
    <property type="entry name" value="TRAP TRANSPORTER LARGE PERMEASE PROTEIN"/>
    <property type="match status" value="1"/>
</dbReference>
<keyword evidence="7" id="KW-0813">Transport</keyword>
<feature type="transmembrane region" description="Helical" evidence="7">
    <location>
        <begin position="305"/>
        <end position="328"/>
    </location>
</feature>
<feature type="transmembrane region" description="Helical" evidence="7">
    <location>
        <begin position="278"/>
        <end position="299"/>
    </location>
</feature>
<dbReference type="Pfam" id="PF06808">
    <property type="entry name" value="DctM"/>
    <property type="match status" value="1"/>
</dbReference>
<evidence type="ECO:0000256" key="3">
    <source>
        <dbReference type="ARBA" id="ARBA00022519"/>
    </source>
</evidence>
<evidence type="ECO:0000256" key="1">
    <source>
        <dbReference type="ARBA" id="ARBA00004429"/>
    </source>
</evidence>
<organism evidence="10 11">
    <name type="scientific">Tistrella mobilis</name>
    <dbReference type="NCBI Taxonomy" id="171437"/>
    <lineage>
        <taxon>Bacteria</taxon>
        <taxon>Pseudomonadati</taxon>
        <taxon>Pseudomonadota</taxon>
        <taxon>Alphaproteobacteria</taxon>
        <taxon>Geminicoccales</taxon>
        <taxon>Geminicoccaceae</taxon>
        <taxon>Tistrella</taxon>
    </lineage>
</organism>
<evidence type="ECO:0000256" key="2">
    <source>
        <dbReference type="ARBA" id="ARBA00022475"/>
    </source>
</evidence>
<evidence type="ECO:0000313" key="9">
    <source>
        <dbReference type="EMBL" id="HAE48376.1"/>
    </source>
</evidence>
<accession>A0A161QYE2</accession>
<evidence type="ECO:0000313" key="10">
    <source>
        <dbReference type="EMBL" id="KYO49639.1"/>
    </source>
</evidence>
<dbReference type="GeneID" id="97240730"/>
<dbReference type="NCBIfam" id="TIGR00786">
    <property type="entry name" value="dctM"/>
    <property type="match status" value="1"/>
</dbReference>
<comment type="subcellular location">
    <subcellularLocation>
        <location evidence="1 7">Cell inner membrane</location>
        <topology evidence="1 7">Multi-pass membrane protein</topology>
    </subcellularLocation>
</comment>
<keyword evidence="6 7" id="KW-0472">Membrane</keyword>
<keyword evidence="3 7" id="KW-0997">Cell inner membrane</keyword>
<feature type="transmembrane region" description="Helical" evidence="7">
    <location>
        <begin position="92"/>
        <end position="114"/>
    </location>
</feature>
<dbReference type="RefSeq" id="WP_062769963.1">
    <property type="nucleotide sequence ID" value="NZ_CP121013.1"/>
</dbReference>
<feature type="transmembrane region" description="Helical" evidence="7">
    <location>
        <begin position="396"/>
        <end position="415"/>
    </location>
</feature>
<keyword evidence="2" id="KW-1003">Cell membrane</keyword>
<comment type="caution">
    <text evidence="10">The sequence shown here is derived from an EMBL/GenBank/DDBJ whole genome shotgun (WGS) entry which is preliminary data.</text>
</comment>
<evidence type="ECO:0000256" key="6">
    <source>
        <dbReference type="ARBA" id="ARBA00023136"/>
    </source>
</evidence>
<comment type="subunit">
    <text evidence="7">The complex comprises the extracytoplasmic solute receptor protein and the two transmembrane proteins.</text>
</comment>
<dbReference type="EMBL" id="LPZR01000222">
    <property type="protein sequence ID" value="KYO49639.1"/>
    <property type="molecule type" value="Genomic_DNA"/>
</dbReference>
<dbReference type="Proteomes" id="UP000075787">
    <property type="component" value="Unassembled WGS sequence"/>
</dbReference>
<dbReference type="GO" id="GO:0022857">
    <property type="term" value="F:transmembrane transporter activity"/>
    <property type="evidence" value="ECO:0007669"/>
    <property type="project" value="UniProtKB-UniRule"/>
</dbReference>
<feature type="transmembrane region" description="Helical" evidence="7">
    <location>
        <begin position="238"/>
        <end position="257"/>
    </location>
</feature>
<reference evidence="10 11" key="1">
    <citation type="submission" date="2015-12" db="EMBL/GenBank/DDBJ databases">
        <title>Genome sequence of Tistrella mobilis MCCC 1A02139.</title>
        <authorList>
            <person name="Lu L."/>
            <person name="Lai Q."/>
            <person name="Shao Z."/>
            <person name="Qian P."/>
        </authorList>
    </citation>
    <scope>NUCLEOTIDE SEQUENCE [LARGE SCALE GENOMIC DNA]</scope>
    <source>
        <strain evidence="10 11">MCCC 1A02139</strain>
    </source>
</reference>
<feature type="transmembrane region" description="Helical" evidence="7">
    <location>
        <begin position="214"/>
        <end position="232"/>
    </location>
</feature>
<evidence type="ECO:0000256" key="4">
    <source>
        <dbReference type="ARBA" id="ARBA00022692"/>
    </source>
</evidence>
<dbReference type="InterPro" id="IPR010656">
    <property type="entry name" value="DctM"/>
</dbReference>
<evidence type="ECO:0000313" key="11">
    <source>
        <dbReference type="Proteomes" id="UP000075787"/>
    </source>
</evidence>
<feature type="transmembrane region" description="Helical" evidence="7">
    <location>
        <begin position="171"/>
        <end position="193"/>
    </location>
</feature>
<dbReference type="AlphaFoldDB" id="A0A161QYE2"/>
<name>A0A161QYE2_9PROT</name>
<feature type="transmembrane region" description="Helical" evidence="7">
    <location>
        <begin position="359"/>
        <end position="384"/>
    </location>
</feature>
<dbReference type="PANTHER" id="PTHR33362">
    <property type="entry name" value="SIALIC ACID TRAP TRANSPORTER PERMEASE PROTEIN SIAT-RELATED"/>
    <property type="match status" value="1"/>
</dbReference>
<proteinExistence type="inferred from homology"/>
<reference evidence="9 12" key="2">
    <citation type="journal article" date="2018" name="Nat. Biotechnol.">
        <title>A standardized bacterial taxonomy based on genome phylogeny substantially revises the tree of life.</title>
        <authorList>
            <person name="Parks D.H."/>
            <person name="Chuvochina M."/>
            <person name="Waite D.W."/>
            <person name="Rinke C."/>
            <person name="Skarshewski A."/>
            <person name="Chaumeil P.A."/>
            <person name="Hugenholtz P."/>
        </authorList>
    </citation>
    <scope>NUCLEOTIDE SEQUENCE [LARGE SCALE GENOMIC DNA]</scope>
    <source>
        <strain evidence="9">UBA8739</strain>
    </source>
</reference>
<feature type="transmembrane region" description="Helical" evidence="7">
    <location>
        <begin position="335"/>
        <end position="353"/>
    </location>
</feature>
<evidence type="ECO:0000256" key="5">
    <source>
        <dbReference type="ARBA" id="ARBA00022989"/>
    </source>
</evidence>
<feature type="transmembrane region" description="Helical" evidence="7">
    <location>
        <begin position="135"/>
        <end position="159"/>
    </location>
</feature>
<feature type="domain" description="TRAP C4-dicarboxylate transport system permease DctM subunit" evidence="8">
    <location>
        <begin position="8"/>
        <end position="417"/>
    </location>
</feature>
<dbReference type="PIRSF" id="PIRSF006066">
    <property type="entry name" value="HI0050"/>
    <property type="match status" value="1"/>
</dbReference>
<comment type="similarity">
    <text evidence="7">Belongs to the TRAP transporter large permease family.</text>
</comment>
<evidence type="ECO:0000256" key="7">
    <source>
        <dbReference type="RuleBase" id="RU369079"/>
    </source>
</evidence>
<evidence type="ECO:0000259" key="8">
    <source>
        <dbReference type="Pfam" id="PF06808"/>
    </source>
</evidence>
<dbReference type="GO" id="GO:0005886">
    <property type="term" value="C:plasma membrane"/>
    <property type="evidence" value="ECO:0007669"/>
    <property type="project" value="UniProtKB-SubCell"/>
</dbReference>
<dbReference type="InterPro" id="IPR004681">
    <property type="entry name" value="TRAP_DctM"/>
</dbReference>
<dbReference type="Proteomes" id="UP000257706">
    <property type="component" value="Unassembled WGS sequence"/>
</dbReference>
<comment type="function">
    <text evidence="7">Part of the tripartite ATP-independent periplasmic (TRAP) transport system.</text>
</comment>
<keyword evidence="4 7" id="KW-0812">Transmembrane</keyword>
<sequence length="428" mass="44202">MTLVEILLILILGLMAIAVPIGFAVIAGVVGVLLWVGDINLMVVPQSIFGGIDGFTLLAIPFFLLAGSLMTAGGMTRRLLELADAMLGHKPGGLAMSGVVASTLFAGISGSAVADTSALGRIMIPAMVKVGHRPAFAASLIAAANVVAPVIPPSIPFIVMGVLTNQSITNLFLAGVIPGLLYTVAMLWIARRLAIRDAPAVRTGKRPPGTVRRALARAAFALLMPVFILVGIRMGVFNITECSGVAVVYALFVGGVVHRELDLKRIYAALVSAGRSTAVIMIVVGAAKLFSWLLAYTGVPQAVSAFVLANVSDALVFLLVVNVLLLIIGMFLEANAALVMLVPVLYPIALALGVDPVHFGVVVVLNLCIGLITPPVGLCLNIACMIARSPLERGSVAILPFLAAALAVLLLVTLVPQASLLLPGLAAG</sequence>
<evidence type="ECO:0000313" key="12">
    <source>
        <dbReference type="Proteomes" id="UP000257706"/>
    </source>
</evidence>
<gene>
    <name evidence="10" type="ORF">AUP44_16540</name>
    <name evidence="9" type="ORF">DCK97_13235</name>
</gene>
<keyword evidence="5 7" id="KW-1133">Transmembrane helix</keyword>